<evidence type="ECO:0000313" key="1">
    <source>
        <dbReference type="EMBL" id="TDQ04447.1"/>
    </source>
</evidence>
<name>A0A4R6SKJ7_LABRH</name>
<dbReference type="Proteomes" id="UP000295444">
    <property type="component" value="Unassembled WGS sequence"/>
</dbReference>
<comment type="caution">
    <text evidence="1">The sequence shown here is derived from an EMBL/GenBank/DDBJ whole genome shotgun (WGS) entry which is preliminary data.</text>
</comment>
<dbReference type="AlphaFoldDB" id="A0A4R6SKJ7"/>
<dbReference type="EMBL" id="SNXZ01000001">
    <property type="protein sequence ID" value="TDQ04447.1"/>
    <property type="molecule type" value="Genomic_DNA"/>
</dbReference>
<proteinExistence type="predicted"/>
<evidence type="ECO:0000313" key="2">
    <source>
        <dbReference type="Proteomes" id="UP000295444"/>
    </source>
</evidence>
<gene>
    <name evidence="1" type="ORF">EV186_101399</name>
</gene>
<dbReference type="RefSeq" id="WP_133847347.1">
    <property type="nucleotide sequence ID" value="NZ_SNXZ01000001.1"/>
</dbReference>
<organism evidence="1 2">
    <name type="scientific">Labedaea rhizosphaerae</name>
    <dbReference type="NCBI Taxonomy" id="598644"/>
    <lineage>
        <taxon>Bacteria</taxon>
        <taxon>Bacillati</taxon>
        <taxon>Actinomycetota</taxon>
        <taxon>Actinomycetes</taxon>
        <taxon>Pseudonocardiales</taxon>
        <taxon>Pseudonocardiaceae</taxon>
        <taxon>Labedaea</taxon>
    </lineage>
</organism>
<accession>A0A4R6SKJ7</accession>
<protein>
    <submittedName>
        <fullName evidence="1">Uncharacterized protein</fullName>
    </submittedName>
</protein>
<reference evidence="1 2" key="1">
    <citation type="submission" date="2019-03" db="EMBL/GenBank/DDBJ databases">
        <title>Genomic Encyclopedia of Type Strains, Phase IV (KMG-IV): sequencing the most valuable type-strain genomes for metagenomic binning, comparative biology and taxonomic classification.</title>
        <authorList>
            <person name="Goeker M."/>
        </authorList>
    </citation>
    <scope>NUCLEOTIDE SEQUENCE [LARGE SCALE GENOMIC DNA]</scope>
    <source>
        <strain evidence="1 2">DSM 45361</strain>
    </source>
</reference>
<keyword evidence="2" id="KW-1185">Reference proteome</keyword>
<sequence length="73" mass="7758">MNHPQWTKSGAPGTAVTFDRPCAVDELSCLWVNENRLSGVHTLANLCYSNSGRAELVPQDNHTAHTAAVPGAA</sequence>